<reference evidence="2 3" key="1">
    <citation type="submission" date="2023-01" db="EMBL/GenBank/DDBJ databases">
        <title>Analysis of 21 Apiospora genomes using comparative genomics revels a genus with tremendous synthesis potential of carbohydrate active enzymes and secondary metabolites.</title>
        <authorList>
            <person name="Sorensen T."/>
        </authorList>
    </citation>
    <scope>NUCLEOTIDE SEQUENCE [LARGE SCALE GENOMIC DNA]</scope>
    <source>
        <strain evidence="2 3">CBS 20057</strain>
    </source>
</reference>
<dbReference type="InterPro" id="IPR021514">
    <property type="entry name" value="DUF3176"/>
</dbReference>
<evidence type="ECO:0000313" key="2">
    <source>
        <dbReference type="EMBL" id="KAK8033625.1"/>
    </source>
</evidence>
<feature type="transmembrane region" description="Helical" evidence="1">
    <location>
        <begin position="127"/>
        <end position="146"/>
    </location>
</feature>
<dbReference type="Proteomes" id="UP001396898">
    <property type="component" value="Unassembled WGS sequence"/>
</dbReference>
<feature type="transmembrane region" description="Helical" evidence="1">
    <location>
        <begin position="24"/>
        <end position="44"/>
    </location>
</feature>
<evidence type="ECO:0008006" key="4">
    <source>
        <dbReference type="Google" id="ProtNLM"/>
    </source>
</evidence>
<protein>
    <recommendedName>
        <fullName evidence="4">SET domain-containing protein</fullName>
    </recommendedName>
</protein>
<feature type="transmembrane region" description="Helical" evidence="1">
    <location>
        <begin position="520"/>
        <end position="542"/>
    </location>
</feature>
<keyword evidence="3" id="KW-1185">Reference proteome</keyword>
<accession>A0ABR1SH17</accession>
<sequence length="838" mass="91139">MKQTAIRPSGGVWKNAVQPWTQEIALCLISSSLLAAIATTMAYVNGVSQEEWRFRITLNSLINILSTLFRACLATTAAEVISQQKWIWFWSAPPAGRPILQIRSFEWASRGPWGALKLLPVVLFRQPLILMPLIIILPSLSIGPFAQQAIGTAYRDMPLGLGTASLARSNSVNASTAYYQTMGNPNCGIWSFNPGNQSIMLNAIANPGSKDSVVSAACPTGNCTFPVLWPTQGITHTSIGVCSACTDVGPLVRNSTQRAAMWNGSTTYNLPNGQKVVLGDGATWLSVFSGPAHVLAGDLSWAERIMDSETRTLSTWVLVNTTVLTMRNFTGPDGNNSYTPVAGALSEAVVDSTPLVPDITVGYDPTALDQITVATELEVAGPHNKSLAAIQPVCQVNGRTYSLVNTEQAPGAHAMANEGCITRMESWAYVLMRGTYINFMNGTCAHGFKSGIDIDCGNLWWLAQFWEQMDATVPKITDRFAAIAGATTNQIRLGFLRSPGTTDRVDGTALRQVAYTRIDWAWLVLPCALLGLEILMVLHMVLRSVGRWREEAVWKSDPLPLLFYKARFAGPRGELPDVEGPMALSQAAVFDQLSTVAEAGPSNNGRLHTSAELGAVAQDVKVRFRKGTGRVQSAFVERQQLLASKHNGRVTVIERGNSAKSGSSGSQCGQNYITLFWSAENTEYLIMSMPAPGSPRRYTLTETADKGVSVIAKAGIRRSSIIIEEKPLFSLVWEDVQPKLRRDGSIAQSGPPWQTVVQHKRQQLPAHEKAVYDALAYSPEILTENNRAQIPLMSATMERTLMRFRTNALELGAGAGDLGVFRTCSRLNHSCMPSAQFT</sequence>
<dbReference type="PANTHER" id="PTHR35394">
    <property type="entry name" value="DUF3176 DOMAIN-CONTAINING PROTEIN"/>
    <property type="match status" value="1"/>
</dbReference>
<name>A0ABR1SH17_9PEZI</name>
<proteinExistence type="predicted"/>
<comment type="caution">
    <text evidence="2">The sequence shown here is derived from an EMBL/GenBank/DDBJ whole genome shotgun (WGS) entry which is preliminary data.</text>
</comment>
<gene>
    <name evidence="2" type="ORF">PG991_003023</name>
</gene>
<evidence type="ECO:0000313" key="3">
    <source>
        <dbReference type="Proteomes" id="UP001396898"/>
    </source>
</evidence>
<keyword evidence="1" id="KW-1133">Transmembrane helix</keyword>
<dbReference type="PANTHER" id="PTHR35394:SF5">
    <property type="entry name" value="DUF3176 DOMAIN-CONTAINING PROTEIN"/>
    <property type="match status" value="1"/>
</dbReference>
<keyword evidence="1" id="KW-0472">Membrane</keyword>
<dbReference type="Pfam" id="PF11374">
    <property type="entry name" value="DUF3176"/>
    <property type="match status" value="1"/>
</dbReference>
<organism evidence="2 3">
    <name type="scientific">Apiospora marii</name>
    <dbReference type="NCBI Taxonomy" id="335849"/>
    <lineage>
        <taxon>Eukaryota</taxon>
        <taxon>Fungi</taxon>
        <taxon>Dikarya</taxon>
        <taxon>Ascomycota</taxon>
        <taxon>Pezizomycotina</taxon>
        <taxon>Sordariomycetes</taxon>
        <taxon>Xylariomycetidae</taxon>
        <taxon>Amphisphaeriales</taxon>
        <taxon>Apiosporaceae</taxon>
        <taxon>Apiospora</taxon>
    </lineage>
</organism>
<evidence type="ECO:0000256" key="1">
    <source>
        <dbReference type="SAM" id="Phobius"/>
    </source>
</evidence>
<dbReference type="EMBL" id="JAQQWI010000006">
    <property type="protein sequence ID" value="KAK8033625.1"/>
    <property type="molecule type" value="Genomic_DNA"/>
</dbReference>
<keyword evidence="1" id="KW-0812">Transmembrane</keyword>